<dbReference type="PROSITE" id="PS50235">
    <property type="entry name" value="USP_3"/>
    <property type="match status" value="1"/>
</dbReference>
<organism evidence="2 3">
    <name type="scientific">Nematostella vectensis</name>
    <name type="common">Starlet sea anemone</name>
    <dbReference type="NCBI Taxonomy" id="45351"/>
    <lineage>
        <taxon>Eukaryota</taxon>
        <taxon>Metazoa</taxon>
        <taxon>Cnidaria</taxon>
        <taxon>Anthozoa</taxon>
        <taxon>Hexacorallia</taxon>
        <taxon>Actiniaria</taxon>
        <taxon>Edwardsiidae</taxon>
        <taxon>Nematostella</taxon>
    </lineage>
</organism>
<accession>A7SU60</accession>
<dbReference type="EMBL" id="DS469807">
    <property type="protein sequence ID" value="EDO32768.1"/>
    <property type="molecule type" value="Genomic_DNA"/>
</dbReference>
<dbReference type="InterPro" id="IPR028889">
    <property type="entry name" value="USP"/>
</dbReference>
<evidence type="ECO:0000313" key="3">
    <source>
        <dbReference type="Proteomes" id="UP000001593"/>
    </source>
</evidence>
<dbReference type="GO" id="GO:0016579">
    <property type="term" value="P:protein deubiquitination"/>
    <property type="evidence" value="ECO:0007669"/>
    <property type="project" value="InterPro"/>
</dbReference>
<protein>
    <recommendedName>
        <fullName evidence="1">USP domain-containing protein</fullName>
    </recommendedName>
</protein>
<dbReference type="InParanoid" id="A7SU60"/>
<dbReference type="InterPro" id="IPR038765">
    <property type="entry name" value="Papain-like_cys_pep_sf"/>
</dbReference>
<evidence type="ECO:0000313" key="2">
    <source>
        <dbReference type="EMBL" id="EDO32768.1"/>
    </source>
</evidence>
<proteinExistence type="predicted"/>
<dbReference type="AlphaFoldDB" id="A7SU60"/>
<feature type="domain" description="USP" evidence="1">
    <location>
        <begin position="1"/>
        <end position="116"/>
    </location>
</feature>
<dbReference type="GO" id="GO:0004843">
    <property type="term" value="F:cysteine-type deubiquitinase activity"/>
    <property type="evidence" value="ECO:0007669"/>
    <property type="project" value="InterPro"/>
</dbReference>
<name>A7SU60_NEMVE</name>
<dbReference type="Proteomes" id="UP000001593">
    <property type="component" value="Unassembled WGS sequence"/>
</dbReference>
<dbReference type="Pfam" id="PF00443">
    <property type="entry name" value="UCH"/>
    <property type="match status" value="1"/>
</dbReference>
<sequence>MITYTNSQARFTRVGTKVTAPVKFQDTISIGDYCAENTVKDSSYVRKAVVVHSGTYCTNGHNTAYCSENRQWFNIDDVIVSTLAIMSWLFREYGSLSADLWFIVGALAYIHTSRSREYGSLSADLWFIVGALAYIHTSRSREYGSLSADLWFIVGALAYIHTSRSRKYGSLSADLWFIVGALAYIHTSRSREYGSLSADLWFIVGALAYIHTSRSPLPMDHYQPICGLLLELLRTYTLLGPVNMDHYQPICGLLLELLRTYTLLGPPCRSARQQGIHALVRKNRHSEVYHIPVRRPNLIHIILGDLL</sequence>
<dbReference type="HOGENOM" id="CLU_907040_0_0_1"/>
<gene>
    <name evidence="2" type="ORF">NEMVEDRAFT_v1g217543</name>
</gene>
<dbReference type="Gene3D" id="3.90.70.10">
    <property type="entry name" value="Cysteine proteinases"/>
    <property type="match status" value="1"/>
</dbReference>
<dbReference type="CDD" id="cd02257">
    <property type="entry name" value="Peptidase_C19"/>
    <property type="match status" value="1"/>
</dbReference>
<reference evidence="2 3" key="1">
    <citation type="journal article" date="2007" name="Science">
        <title>Sea anemone genome reveals ancestral eumetazoan gene repertoire and genomic organization.</title>
        <authorList>
            <person name="Putnam N.H."/>
            <person name="Srivastava M."/>
            <person name="Hellsten U."/>
            <person name="Dirks B."/>
            <person name="Chapman J."/>
            <person name="Salamov A."/>
            <person name="Terry A."/>
            <person name="Shapiro H."/>
            <person name="Lindquist E."/>
            <person name="Kapitonov V.V."/>
            <person name="Jurka J."/>
            <person name="Genikhovich G."/>
            <person name="Grigoriev I.V."/>
            <person name="Lucas S.M."/>
            <person name="Steele R.E."/>
            <person name="Finnerty J.R."/>
            <person name="Technau U."/>
            <person name="Martindale M.Q."/>
            <person name="Rokhsar D.S."/>
        </authorList>
    </citation>
    <scope>NUCLEOTIDE SEQUENCE [LARGE SCALE GENOMIC DNA]</scope>
    <source>
        <strain evidence="3">CH2 X CH6</strain>
    </source>
</reference>
<dbReference type="SUPFAM" id="SSF54001">
    <property type="entry name" value="Cysteine proteinases"/>
    <property type="match status" value="1"/>
</dbReference>
<dbReference type="InterPro" id="IPR001394">
    <property type="entry name" value="Peptidase_C19_UCH"/>
</dbReference>
<keyword evidence="3" id="KW-1185">Reference proteome</keyword>
<evidence type="ECO:0000259" key="1">
    <source>
        <dbReference type="PROSITE" id="PS50235"/>
    </source>
</evidence>